<dbReference type="InterPro" id="IPR013783">
    <property type="entry name" value="Ig-like_fold"/>
</dbReference>
<keyword evidence="7" id="KW-1185">Reference proteome</keyword>
<dbReference type="PROSITE" id="PS50853">
    <property type="entry name" value="FN3"/>
    <property type="match status" value="1"/>
</dbReference>
<keyword evidence="1" id="KW-0433">Leucine-rich repeat</keyword>
<dbReference type="SMART" id="SM00369">
    <property type="entry name" value="LRR_TYP"/>
    <property type="match status" value="9"/>
</dbReference>
<dbReference type="AlphaFoldDB" id="A0A423SHB7"/>
<dbReference type="EMBL" id="QCYY01003406">
    <property type="protein sequence ID" value="ROT63627.1"/>
    <property type="molecule type" value="Genomic_DNA"/>
</dbReference>
<organism evidence="6 7">
    <name type="scientific">Penaeus vannamei</name>
    <name type="common">Whiteleg shrimp</name>
    <name type="synonym">Litopenaeus vannamei</name>
    <dbReference type="NCBI Taxonomy" id="6689"/>
    <lineage>
        <taxon>Eukaryota</taxon>
        <taxon>Metazoa</taxon>
        <taxon>Ecdysozoa</taxon>
        <taxon>Arthropoda</taxon>
        <taxon>Crustacea</taxon>
        <taxon>Multicrustacea</taxon>
        <taxon>Malacostraca</taxon>
        <taxon>Eumalacostraca</taxon>
        <taxon>Eucarida</taxon>
        <taxon>Decapoda</taxon>
        <taxon>Dendrobranchiata</taxon>
        <taxon>Penaeoidea</taxon>
        <taxon>Penaeidae</taxon>
        <taxon>Penaeus</taxon>
    </lineage>
</organism>
<evidence type="ECO:0000259" key="5">
    <source>
        <dbReference type="PROSITE" id="PS50853"/>
    </source>
</evidence>
<dbReference type="Proteomes" id="UP000283509">
    <property type="component" value="Unassembled WGS sequence"/>
</dbReference>
<evidence type="ECO:0000256" key="4">
    <source>
        <dbReference type="ARBA" id="ARBA00023157"/>
    </source>
</evidence>
<dbReference type="InterPro" id="IPR032675">
    <property type="entry name" value="LRR_dom_sf"/>
</dbReference>
<sequence length="508" mass="56834">MTDLKVSTMESLRHIEVLDISDNHLTHLPIGSLQDSSLRRLNLAGNKLKQIPDTLFVDGVSSLELLNISNNPLDRLVNKQVGKRLVLDFLEELVATGTKLKELASHELLHMPSLRSLNLANGTISNIAPGTFRTLNQLSQLNLGYNLLQTMPRERLRGLPSLTHLNLTRNRLKQLDQFPSDSRSMKVLDVSGNMLTEIEEHVFRHTESLEKIYLGDNWITSIHPRALEPLDRARHLDLNHNNLEVLQPFVLHPIERTLETIKLTGNPLVCNCDTLDLWIWLQNHPGQVESPHLIVCEMPETLRGHSFLTLSASVFCPQPLILNMDIQDTQSQALLVSWQAANTSAVYGFRVSYKAIGDDKAPQDVITSPTLGLGSREYLLEDLEPSTEYQVCVHGMAKSLGLVHPHTVGPTAESLRDHERGLPLHPRPHHVAGVGHRGGGARGHGARRADRTAVLVGIFVMFVRYRVCRRPSEKGAVGHGVKPNGAPPDYYSHHHHFPKVHRDDEFAC</sequence>
<evidence type="ECO:0000256" key="1">
    <source>
        <dbReference type="ARBA" id="ARBA00022614"/>
    </source>
</evidence>
<dbReference type="PROSITE" id="PS51450">
    <property type="entry name" value="LRR"/>
    <property type="match status" value="2"/>
</dbReference>
<gene>
    <name evidence="6" type="ORF">C7M84_018474</name>
</gene>
<dbReference type="Gene3D" id="3.80.10.10">
    <property type="entry name" value="Ribonuclease Inhibitor"/>
    <property type="match status" value="2"/>
</dbReference>
<name>A0A423SHB7_PENVA</name>
<dbReference type="OrthoDB" id="10027416at2759"/>
<evidence type="ECO:0000313" key="7">
    <source>
        <dbReference type="Proteomes" id="UP000283509"/>
    </source>
</evidence>
<dbReference type="SMART" id="SM00060">
    <property type="entry name" value="FN3"/>
    <property type="match status" value="1"/>
</dbReference>
<dbReference type="GO" id="GO:0005886">
    <property type="term" value="C:plasma membrane"/>
    <property type="evidence" value="ECO:0007669"/>
    <property type="project" value="TreeGrafter"/>
</dbReference>
<dbReference type="SUPFAM" id="SSF49265">
    <property type="entry name" value="Fibronectin type III"/>
    <property type="match status" value="1"/>
</dbReference>
<dbReference type="SUPFAM" id="SSF52058">
    <property type="entry name" value="L domain-like"/>
    <property type="match status" value="1"/>
</dbReference>
<dbReference type="PANTHER" id="PTHR24369">
    <property type="entry name" value="ANTIGEN BSP, PUTATIVE-RELATED"/>
    <property type="match status" value="1"/>
</dbReference>
<keyword evidence="2" id="KW-0732">Signal</keyword>
<keyword evidence="6" id="KW-0675">Receptor</keyword>
<dbReference type="InterPro" id="IPR000483">
    <property type="entry name" value="Cys-rich_flank_reg_C"/>
</dbReference>
<accession>A0A423SHB7</accession>
<keyword evidence="3" id="KW-0677">Repeat</keyword>
<protein>
    <submittedName>
        <fullName evidence="6">Toll-like receptor 3</fullName>
    </submittedName>
</protein>
<dbReference type="InterPro" id="IPR003961">
    <property type="entry name" value="FN3_dom"/>
</dbReference>
<comment type="caution">
    <text evidence="6">The sequence shown here is derived from an EMBL/GenBank/DDBJ whole genome shotgun (WGS) entry which is preliminary data.</text>
</comment>
<evidence type="ECO:0000313" key="6">
    <source>
        <dbReference type="EMBL" id="ROT63627.1"/>
    </source>
</evidence>
<dbReference type="STRING" id="6689.A0A423SHB7"/>
<dbReference type="InterPro" id="IPR001611">
    <property type="entry name" value="Leu-rich_rpt"/>
</dbReference>
<dbReference type="InterPro" id="IPR003591">
    <property type="entry name" value="Leu-rich_rpt_typical-subtyp"/>
</dbReference>
<proteinExistence type="predicted"/>
<dbReference type="PANTHER" id="PTHR24369:SF210">
    <property type="entry name" value="CHAOPTIN-RELATED"/>
    <property type="match status" value="1"/>
</dbReference>
<evidence type="ECO:0000256" key="2">
    <source>
        <dbReference type="ARBA" id="ARBA00022729"/>
    </source>
</evidence>
<dbReference type="Pfam" id="PF00041">
    <property type="entry name" value="fn3"/>
    <property type="match status" value="1"/>
</dbReference>
<reference evidence="6 7" key="1">
    <citation type="submission" date="2018-04" db="EMBL/GenBank/DDBJ databases">
        <authorList>
            <person name="Zhang X."/>
            <person name="Yuan J."/>
            <person name="Li F."/>
            <person name="Xiang J."/>
        </authorList>
    </citation>
    <scope>NUCLEOTIDE SEQUENCE [LARGE SCALE GENOMIC DNA]</scope>
    <source>
        <tissue evidence="6">Muscle</tissue>
    </source>
</reference>
<evidence type="ECO:0000256" key="3">
    <source>
        <dbReference type="ARBA" id="ARBA00022737"/>
    </source>
</evidence>
<dbReference type="SMART" id="SM00082">
    <property type="entry name" value="LRRCT"/>
    <property type="match status" value="1"/>
</dbReference>
<dbReference type="CDD" id="cd00063">
    <property type="entry name" value="FN3"/>
    <property type="match status" value="1"/>
</dbReference>
<dbReference type="Gene3D" id="2.60.40.10">
    <property type="entry name" value="Immunoglobulins"/>
    <property type="match status" value="1"/>
</dbReference>
<dbReference type="InterPro" id="IPR050541">
    <property type="entry name" value="LRR_TM_domain-containing"/>
</dbReference>
<keyword evidence="4" id="KW-1015">Disulfide bond</keyword>
<feature type="domain" description="Fibronectin type-III" evidence="5">
    <location>
        <begin position="316"/>
        <end position="417"/>
    </location>
</feature>
<dbReference type="InterPro" id="IPR036116">
    <property type="entry name" value="FN3_sf"/>
</dbReference>
<dbReference type="Pfam" id="PF13855">
    <property type="entry name" value="LRR_8"/>
    <property type="match status" value="3"/>
</dbReference>
<reference evidence="6 7" key="2">
    <citation type="submission" date="2019-01" db="EMBL/GenBank/DDBJ databases">
        <title>The decoding of complex shrimp genome reveals the adaptation for benthos swimmer, frequently molting mechanism and breeding impact on genome.</title>
        <authorList>
            <person name="Sun Y."/>
            <person name="Gao Y."/>
            <person name="Yu Y."/>
        </authorList>
    </citation>
    <scope>NUCLEOTIDE SEQUENCE [LARGE SCALE GENOMIC DNA]</scope>
    <source>
        <tissue evidence="6">Muscle</tissue>
    </source>
</reference>